<keyword evidence="2" id="KW-0479">Metal-binding</keyword>
<keyword evidence="2" id="KW-0004">4Fe-4S</keyword>
<dbReference type="Pfam" id="PF20169">
    <property type="entry name" value="DUF6537"/>
    <property type="match status" value="1"/>
</dbReference>
<evidence type="ECO:0000259" key="8">
    <source>
        <dbReference type="PROSITE" id="PS51379"/>
    </source>
</evidence>
<dbReference type="NCBIfam" id="NF009588">
    <property type="entry name" value="PRK13029.1"/>
    <property type="match status" value="1"/>
</dbReference>
<dbReference type="PANTHER" id="PTHR48084:SF3">
    <property type="entry name" value="SUBUNIT OF PYRUVATE:FLAVODOXIN OXIDOREDUCTASE"/>
    <property type="match status" value="1"/>
</dbReference>
<dbReference type="InterPro" id="IPR017896">
    <property type="entry name" value="4Fe4S_Fe-S-bd"/>
</dbReference>
<dbReference type="SUPFAM" id="SSF52518">
    <property type="entry name" value="Thiamin diphosphate-binding fold (THDP-binding)"/>
    <property type="match status" value="2"/>
</dbReference>
<organism evidence="9 10">
    <name type="scientific">Pacificispira spongiicola</name>
    <dbReference type="NCBI Taxonomy" id="2729598"/>
    <lineage>
        <taxon>Bacteria</taxon>
        <taxon>Pseudomonadati</taxon>
        <taxon>Pseudomonadota</taxon>
        <taxon>Alphaproteobacteria</taxon>
        <taxon>Rhodospirillales</taxon>
        <taxon>Rhodospirillaceae</taxon>
        <taxon>Pacificispira</taxon>
    </lineage>
</organism>
<dbReference type="GO" id="GO:0030976">
    <property type="term" value="F:thiamine pyrophosphate binding"/>
    <property type="evidence" value="ECO:0007669"/>
    <property type="project" value="InterPro"/>
</dbReference>
<dbReference type="InterPro" id="IPR051457">
    <property type="entry name" value="2-oxoacid:Fd_oxidoreductase"/>
</dbReference>
<keyword evidence="4" id="KW-0560">Oxidoreductase</keyword>
<dbReference type="Pfam" id="PF01558">
    <property type="entry name" value="POR"/>
    <property type="match status" value="1"/>
</dbReference>
<dbReference type="InterPro" id="IPR009014">
    <property type="entry name" value="Transketo_C/PFOR_II"/>
</dbReference>
<evidence type="ECO:0000256" key="5">
    <source>
        <dbReference type="ARBA" id="ARBA00023004"/>
    </source>
</evidence>
<dbReference type="GO" id="GO:0051539">
    <property type="term" value="F:4 iron, 4 sulfur cluster binding"/>
    <property type="evidence" value="ECO:0007669"/>
    <property type="project" value="UniProtKB-KW"/>
</dbReference>
<dbReference type="Proteomes" id="UP000539372">
    <property type="component" value="Unassembled WGS sequence"/>
</dbReference>
<proteinExistence type="predicted"/>
<dbReference type="InterPro" id="IPR002880">
    <property type="entry name" value="Pyrv_Fd/Flavodoxin_OxRdtase_N"/>
</dbReference>
<dbReference type="Gene3D" id="3.40.920.10">
    <property type="entry name" value="Pyruvate-ferredoxin oxidoreductase, PFOR, domain III"/>
    <property type="match status" value="1"/>
</dbReference>
<dbReference type="InterPro" id="IPR011766">
    <property type="entry name" value="TPP_enzyme_TPP-bd"/>
</dbReference>
<dbReference type="PANTHER" id="PTHR48084">
    <property type="entry name" value="2-OXOGLUTARATE OXIDOREDUCTASE SUBUNIT KORB-RELATED"/>
    <property type="match status" value="1"/>
</dbReference>
<dbReference type="CDD" id="cd07034">
    <property type="entry name" value="TPP_PYR_PFOR_IOR-alpha_like"/>
    <property type="match status" value="1"/>
</dbReference>
<evidence type="ECO:0000313" key="10">
    <source>
        <dbReference type="Proteomes" id="UP000539372"/>
    </source>
</evidence>
<dbReference type="AlphaFoldDB" id="A0A7Y0HHW2"/>
<feature type="region of interest" description="Disordered" evidence="7">
    <location>
        <begin position="1162"/>
        <end position="1181"/>
    </location>
</feature>
<dbReference type="PROSITE" id="PS51379">
    <property type="entry name" value="4FE4S_FER_2"/>
    <property type="match status" value="1"/>
</dbReference>
<dbReference type="Gene3D" id="3.40.50.970">
    <property type="match status" value="2"/>
</dbReference>
<keyword evidence="3" id="KW-0249">Electron transport</keyword>
<evidence type="ECO:0000256" key="3">
    <source>
        <dbReference type="ARBA" id="ARBA00022982"/>
    </source>
</evidence>
<evidence type="ECO:0000256" key="1">
    <source>
        <dbReference type="ARBA" id="ARBA00022448"/>
    </source>
</evidence>
<dbReference type="Pfam" id="PF02775">
    <property type="entry name" value="TPP_enzyme_C"/>
    <property type="match status" value="1"/>
</dbReference>
<dbReference type="InterPro" id="IPR002869">
    <property type="entry name" value="Pyrv_flavodox_OxRed_cen"/>
</dbReference>
<accession>A0A7Y0HHW2</accession>
<comment type="caution">
    <text evidence="9">The sequence shown here is derived from an EMBL/GenBank/DDBJ whole genome shotgun (WGS) entry which is preliminary data.</text>
</comment>
<reference evidence="9 10" key="1">
    <citation type="submission" date="2020-04" db="EMBL/GenBank/DDBJ databases">
        <title>Rhodospirillaceae bacterium KN72 isolated from deep sea.</title>
        <authorList>
            <person name="Zhang D.-C."/>
        </authorList>
    </citation>
    <scope>NUCLEOTIDE SEQUENCE [LARGE SCALE GENOMIC DNA]</scope>
    <source>
        <strain evidence="9 10">KN72</strain>
    </source>
</reference>
<evidence type="ECO:0000256" key="2">
    <source>
        <dbReference type="ARBA" id="ARBA00022485"/>
    </source>
</evidence>
<dbReference type="NCBIfam" id="NF009589">
    <property type="entry name" value="PRK13030.1"/>
    <property type="match status" value="1"/>
</dbReference>
<dbReference type="SUPFAM" id="SSF52922">
    <property type="entry name" value="TK C-terminal domain-like"/>
    <property type="match status" value="1"/>
</dbReference>
<dbReference type="InterPro" id="IPR029061">
    <property type="entry name" value="THDP-binding"/>
</dbReference>
<protein>
    <submittedName>
        <fullName evidence="9">Indolepyruvate ferredoxin oxidoreductase family protein</fullName>
    </submittedName>
</protein>
<evidence type="ECO:0000256" key="6">
    <source>
        <dbReference type="ARBA" id="ARBA00023014"/>
    </source>
</evidence>
<evidence type="ECO:0000313" key="9">
    <source>
        <dbReference type="EMBL" id="NMM45894.1"/>
    </source>
</evidence>
<dbReference type="CDD" id="cd02008">
    <property type="entry name" value="TPP_IOR_alpha"/>
    <property type="match status" value="1"/>
</dbReference>
<dbReference type="GO" id="GO:0044281">
    <property type="term" value="P:small molecule metabolic process"/>
    <property type="evidence" value="ECO:0007669"/>
    <property type="project" value="UniProtKB-ARBA"/>
</dbReference>
<dbReference type="GO" id="GO:0045333">
    <property type="term" value="P:cellular respiration"/>
    <property type="evidence" value="ECO:0007669"/>
    <property type="project" value="UniProtKB-ARBA"/>
</dbReference>
<evidence type="ECO:0000256" key="7">
    <source>
        <dbReference type="SAM" id="MobiDB-lite"/>
    </source>
</evidence>
<dbReference type="RefSeq" id="WP_169626269.1">
    <property type="nucleotide sequence ID" value="NZ_JABBNT010000004.1"/>
</dbReference>
<gene>
    <name evidence="9" type="ORF">HH303_15460</name>
</gene>
<keyword evidence="5" id="KW-0408">Iron</keyword>
<keyword evidence="1" id="KW-0813">Transport</keyword>
<keyword evidence="6" id="KW-0411">Iron-sulfur</keyword>
<dbReference type="GO" id="GO:0016625">
    <property type="term" value="F:oxidoreductase activity, acting on the aldehyde or oxo group of donors, iron-sulfur protein as acceptor"/>
    <property type="evidence" value="ECO:0007669"/>
    <property type="project" value="UniProtKB-ARBA"/>
</dbReference>
<dbReference type="InterPro" id="IPR019752">
    <property type="entry name" value="Pyrv/ketoisovalerate_OxRed_cat"/>
</dbReference>
<evidence type="ECO:0000256" key="4">
    <source>
        <dbReference type="ARBA" id="ARBA00023002"/>
    </source>
</evidence>
<keyword evidence="9" id="KW-0670">Pyruvate</keyword>
<dbReference type="SUPFAM" id="SSF53323">
    <property type="entry name" value="Pyruvate-ferredoxin oxidoreductase, PFOR, domain III"/>
    <property type="match status" value="1"/>
</dbReference>
<sequence>MAELAHVSLDDKYTLEQGRVFLTGTQALVRLPLMQRARDRAAGLNTGCFISGYRGSPLGGFDQQLWRARKFLEKSNIHFQPGVNEDLAATAVWGTQQVGLYPGADVDGVFSIWYGKGPGVDRSGDVFRHANMAGTSKNGGVLVLAGDDHTSKSSTTAHQTEYAFVDAMMPVLNPANVQEFLDLGMHGWAMSRYSGAWVAFKTLADTVDTSASVYVDPHRVNSLIPTDFEMPPGGLNIRAKIHEPLAEEELHHKYRLYAALAYARANKLNYEVLGGKNRRLGIVTTGKSYLDVMQALEDLHIDESFAEKLGIVVYKVGMPWPLEREGIRHFAEGLEEILVVEEKRALIENQLKEQLYNWREDVRPRVVGKFDDKGTLQLPSYGELTPARIAQVLVDRLKALPGGSATVDSNEHFKNRLGFLAAKEQSLNTGKEGTKRLPYFCSGCPHNTSTKVPEGSRALAGIGCHYMALWMDRNTQSFSQMGGEGMTWVGQAPFTSEKHVFVNLGDGTYFHSGLLALRGAVSSSANITYKILFNDAVAMTGGQPHDGPIDVPTMAAQVYAEGIKRLAIVSDEPEKYPQRHGYFPPGTTVHHRSELDHIQKEFRETEGCTVIIYDQTCAAEKRRRRKRGLFPDPAKRAFINDAVCEGCGDCSVKSNCMSVVPKETEFGRKREIDQSSCNKDYSCVDGFCPSFVTVHGGKPRKGKGAETGSAKLAGVADVFETLPEPIIPSIEGRTWDIVLTGIGGTGVVTIGALLGMAAHIEGKGCSVLDMAGLAQKGGPVVSHIRIAKTPEDIKAVRIAAGGADLILGCDMVVASGVDTLAKAERGVTKAVVNTHQSVTGAFTRNPDWQFPAEEMERIIRDQVGPDAANFVPGTQVAEALMGDTISTNPFMMGVAYQMGLLPVSGDAIEEAIALNGVAVEANKRAFLWGRRMAHDSAAVIKLIGKAAEKTEAPHFATKLEDIVAKRIAVLKDYQNTAYARRYKDLVDRVVTAEARIARSDGHLAKAVARYYFKLLAIKDEYEVARLYTNGDFLRSVRDRFEGDYKLHFHLAPPLFADRDPDTGELKKKEYGPWMMSAFGLLAKLRFLRGTAFDIFGRTDERKMERQLIADYEAMIEEILNTLTSANYDTAIELAALPEKIRGFGHVKERHVALAKKQESDLLARYRNPSGSPAEPAPKAAE</sequence>
<feature type="domain" description="4Fe-4S ferredoxin-type" evidence="8">
    <location>
        <begin position="635"/>
        <end position="666"/>
    </location>
</feature>
<dbReference type="InterPro" id="IPR046667">
    <property type="entry name" value="DUF6537"/>
</dbReference>
<dbReference type="EMBL" id="JABBNT010000004">
    <property type="protein sequence ID" value="NMM45894.1"/>
    <property type="molecule type" value="Genomic_DNA"/>
</dbReference>
<name>A0A7Y0HHW2_9PROT</name>
<keyword evidence="10" id="KW-1185">Reference proteome</keyword>